<dbReference type="RefSeq" id="WP_138658086.1">
    <property type="nucleotide sequence ID" value="NZ_VATY01000002.1"/>
</dbReference>
<comment type="caution">
    <text evidence="1">The sequence shown here is derived from an EMBL/GenBank/DDBJ whole genome shotgun (WGS) entry which is preliminary data.</text>
</comment>
<dbReference type="Proteomes" id="UP000310314">
    <property type="component" value="Unassembled WGS sequence"/>
</dbReference>
<organism evidence="1 2">
    <name type="scientific">Maribacter algarum</name>
    <name type="common">ex Zhang et al. 2020</name>
    <dbReference type="NCBI Taxonomy" id="2578118"/>
    <lineage>
        <taxon>Bacteria</taxon>
        <taxon>Pseudomonadati</taxon>
        <taxon>Bacteroidota</taxon>
        <taxon>Flavobacteriia</taxon>
        <taxon>Flavobacteriales</taxon>
        <taxon>Flavobacteriaceae</taxon>
        <taxon>Maribacter</taxon>
    </lineage>
</organism>
<dbReference type="PROSITE" id="PS51257">
    <property type="entry name" value="PROKAR_LIPOPROTEIN"/>
    <property type="match status" value="1"/>
</dbReference>
<dbReference type="Pfam" id="PF14054">
    <property type="entry name" value="DUF4249"/>
    <property type="match status" value="1"/>
</dbReference>
<evidence type="ECO:0000313" key="2">
    <source>
        <dbReference type="Proteomes" id="UP000310314"/>
    </source>
</evidence>
<dbReference type="EMBL" id="VATY01000002">
    <property type="protein sequence ID" value="TMM57104.1"/>
    <property type="molecule type" value="Genomic_DNA"/>
</dbReference>
<evidence type="ECO:0000313" key="1">
    <source>
        <dbReference type="EMBL" id="TMM57104.1"/>
    </source>
</evidence>
<dbReference type="OrthoDB" id="1062680at2"/>
<reference evidence="1 2" key="1">
    <citation type="submission" date="2019-05" db="EMBL/GenBank/DDBJ databases">
        <authorList>
            <person name="Zhang J.-Y."/>
            <person name="Feg X."/>
            <person name="Du Z.-J."/>
        </authorList>
    </citation>
    <scope>NUCLEOTIDE SEQUENCE [LARGE SCALE GENOMIC DNA]</scope>
    <source>
        <strain evidence="1 2">RZ26</strain>
    </source>
</reference>
<keyword evidence="2" id="KW-1185">Reference proteome</keyword>
<dbReference type="AlphaFoldDB" id="A0A5S3PQY2"/>
<gene>
    <name evidence="1" type="ORF">FEE95_11475</name>
</gene>
<sequence>MKRIIYVISLFAFLQGCIEPFQAETQVFEDLLVVDARLTNEDKQHQILLSRARPFEQDSINPERNARVSIIEGSGTTYDFEEYEPGHYVSTMAFSGKVNQSYQLKITTSDGESYASTPEVMPENVPIGDLKVKRMLNEEGEDGVSIQIDNESLGNQPRYFRYDYQEDYEIRAPKWNPFKMVVIDSIACEDGDAYEVIIEAKNSLKGRICYGNRISTRIILAATNNLERNDIADFEVQFVARENFILSYRYSILVNQYTQSVNAHSYYRGLEDFSVSESVFSETQPGFLAGNIFSESDGEQNVIGYFETAPVSSKRIFFNYKDLFPAEPLPEYPINCENLGSPDLVAPGYHCSDGAFGFCDGSCISPLIELIRADEIIFAAENEAEFSFNNPFLVLLKPCGDCTVYGSDIKPDFWIE</sequence>
<proteinExistence type="predicted"/>
<protein>
    <submittedName>
        <fullName evidence="1">DUF4249 domain-containing protein</fullName>
    </submittedName>
</protein>
<accession>A0A5S3PQY2</accession>
<dbReference type="InterPro" id="IPR025345">
    <property type="entry name" value="DUF4249"/>
</dbReference>
<name>A0A5S3PQY2_9FLAO</name>